<dbReference type="Proteomes" id="UP000053766">
    <property type="component" value="Unassembled WGS sequence"/>
</dbReference>
<dbReference type="EMBL" id="KN716370">
    <property type="protein sequence ID" value="KJH46091.1"/>
    <property type="molecule type" value="Genomic_DNA"/>
</dbReference>
<dbReference type="STRING" id="29172.A0A0D8XUN0"/>
<accession>A0A0D8XUN0</accession>
<evidence type="ECO:0000313" key="2">
    <source>
        <dbReference type="Proteomes" id="UP000053766"/>
    </source>
</evidence>
<protein>
    <submittedName>
        <fullName evidence="1">Uncharacterized protein</fullName>
    </submittedName>
</protein>
<reference evidence="1 2" key="1">
    <citation type="submission" date="2013-11" db="EMBL/GenBank/DDBJ databases">
        <title>Draft genome of the bovine lungworm Dictyocaulus viviparus.</title>
        <authorList>
            <person name="Mitreva M."/>
        </authorList>
    </citation>
    <scope>NUCLEOTIDE SEQUENCE [LARGE SCALE GENOMIC DNA]</scope>
    <source>
        <strain evidence="1 2">HannoverDv2000</strain>
    </source>
</reference>
<dbReference type="OrthoDB" id="5841433at2759"/>
<organism evidence="1 2">
    <name type="scientific">Dictyocaulus viviparus</name>
    <name type="common">Bovine lungworm</name>
    <dbReference type="NCBI Taxonomy" id="29172"/>
    <lineage>
        <taxon>Eukaryota</taxon>
        <taxon>Metazoa</taxon>
        <taxon>Ecdysozoa</taxon>
        <taxon>Nematoda</taxon>
        <taxon>Chromadorea</taxon>
        <taxon>Rhabditida</taxon>
        <taxon>Rhabditina</taxon>
        <taxon>Rhabditomorpha</taxon>
        <taxon>Strongyloidea</taxon>
        <taxon>Metastrongylidae</taxon>
        <taxon>Dictyocaulus</taxon>
    </lineage>
</organism>
<name>A0A0D8XUN0_DICVI</name>
<gene>
    <name evidence="1" type="ORF">DICVIV_07861</name>
</gene>
<keyword evidence="2" id="KW-1185">Reference proteome</keyword>
<reference evidence="2" key="2">
    <citation type="journal article" date="2016" name="Sci. Rep.">
        <title>Dictyocaulus viviparus genome, variome and transcriptome elucidate lungworm biology and support future intervention.</title>
        <authorList>
            <person name="McNulty S.N."/>
            <person name="Strube C."/>
            <person name="Rosa B.A."/>
            <person name="Martin J.C."/>
            <person name="Tyagi R."/>
            <person name="Choi Y.J."/>
            <person name="Wang Q."/>
            <person name="Hallsworth Pepin K."/>
            <person name="Zhang X."/>
            <person name="Ozersky P."/>
            <person name="Wilson R.K."/>
            <person name="Sternberg P.W."/>
            <person name="Gasser R.B."/>
            <person name="Mitreva M."/>
        </authorList>
    </citation>
    <scope>NUCLEOTIDE SEQUENCE [LARGE SCALE GENOMIC DNA]</scope>
    <source>
        <strain evidence="2">HannoverDv2000</strain>
    </source>
</reference>
<sequence>MLELSLAPKDRLMYLLQYSRPTGTNKKIRSFVVNKNAYQNKTPGEISQLKEQKAKKIIEERKVLLKRRLKDIEIREGVRPFTAFGRSPRPSTTCFRTKNS</sequence>
<evidence type="ECO:0000313" key="1">
    <source>
        <dbReference type="EMBL" id="KJH46091.1"/>
    </source>
</evidence>
<proteinExistence type="predicted"/>
<dbReference type="AlphaFoldDB" id="A0A0D8XUN0"/>